<feature type="domain" description="ABM" evidence="1">
    <location>
        <begin position="19"/>
        <end position="68"/>
    </location>
</feature>
<gene>
    <name evidence="2" type="ORF">XBFM1_240007</name>
</gene>
<accession>A0A077NWC9</accession>
<evidence type="ECO:0000313" key="2">
    <source>
        <dbReference type="EMBL" id="CDH01956.1"/>
    </source>
</evidence>
<evidence type="ECO:0000259" key="1">
    <source>
        <dbReference type="Pfam" id="PF03992"/>
    </source>
</evidence>
<dbReference type="Proteomes" id="UP000028487">
    <property type="component" value="Unassembled WGS sequence"/>
</dbReference>
<organism evidence="2 3">
    <name type="scientific">Xenorhabdus bovienii str. feltiae Moldova</name>
    <dbReference type="NCBI Taxonomy" id="1398200"/>
    <lineage>
        <taxon>Bacteria</taxon>
        <taxon>Pseudomonadati</taxon>
        <taxon>Pseudomonadota</taxon>
        <taxon>Gammaproteobacteria</taxon>
        <taxon>Enterobacterales</taxon>
        <taxon>Morganellaceae</taxon>
        <taxon>Xenorhabdus</taxon>
    </lineage>
</organism>
<sequence>MSINIVVFIKPNISVFRCFGEKLSILREVTLREAGCDIFDFYTCEDKYVLIERWESQESLDLHMNKDYTFSFIEQTKDFLISTEVFRLKSF</sequence>
<name>A0A077NWC9_XENBV</name>
<comment type="caution">
    <text evidence="2">The sequence shown here is derived from an EMBL/GenBank/DDBJ whole genome shotgun (WGS) entry which is preliminary data.</text>
</comment>
<dbReference type="RefSeq" id="WP_038221475.1">
    <property type="nucleotide sequence ID" value="NZ_CAWLWD010000021.1"/>
</dbReference>
<proteinExistence type="predicted"/>
<dbReference type="HOGENOM" id="CLU_131496_11_1_6"/>
<dbReference type="EMBL" id="CBSV010000157">
    <property type="protein sequence ID" value="CDH01956.1"/>
    <property type="molecule type" value="Genomic_DNA"/>
</dbReference>
<dbReference type="InterPro" id="IPR011008">
    <property type="entry name" value="Dimeric_a/b-barrel"/>
</dbReference>
<dbReference type="InterPro" id="IPR007138">
    <property type="entry name" value="ABM_dom"/>
</dbReference>
<dbReference type="Pfam" id="PF03992">
    <property type="entry name" value="ABM"/>
    <property type="match status" value="1"/>
</dbReference>
<protein>
    <recommendedName>
        <fullName evidence="1">ABM domain-containing protein</fullName>
    </recommendedName>
</protein>
<dbReference type="AlphaFoldDB" id="A0A077NWC9"/>
<dbReference type="Gene3D" id="3.30.70.100">
    <property type="match status" value="1"/>
</dbReference>
<reference evidence="2" key="1">
    <citation type="submission" date="2013-07" db="EMBL/GenBank/DDBJ databases">
        <title>Sub-species coevolution in mutualistic symbiosis.</title>
        <authorList>
            <person name="Murfin K."/>
            <person name="Klassen J."/>
            <person name="Lee M."/>
            <person name="Forst S."/>
            <person name="Stock P."/>
            <person name="Goodrich-Blair H."/>
        </authorList>
    </citation>
    <scope>NUCLEOTIDE SEQUENCE [LARGE SCALE GENOMIC DNA]</scope>
    <source>
        <strain evidence="2">Feltiae Moldova</strain>
    </source>
</reference>
<evidence type="ECO:0000313" key="3">
    <source>
        <dbReference type="Proteomes" id="UP000028487"/>
    </source>
</evidence>
<dbReference type="SUPFAM" id="SSF54909">
    <property type="entry name" value="Dimeric alpha+beta barrel"/>
    <property type="match status" value="1"/>
</dbReference>